<gene>
    <name evidence="2" type="ORF">DNFNHJIP_00510</name>
</gene>
<dbReference type="Proteomes" id="UP000614580">
    <property type="component" value="Unassembled WGS sequence"/>
</dbReference>
<feature type="domain" description="TIR" evidence="1">
    <location>
        <begin position="5"/>
        <end position="151"/>
    </location>
</feature>
<proteinExistence type="predicted"/>
<dbReference type="SMART" id="SM00255">
    <property type="entry name" value="TIR"/>
    <property type="match status" value="1"/>
</dbReference>
<dbReference type="Gene3D" id="3.40.50.10140">
    <property type="entry name" value="Toll/interleukin-1 receptor homology (TIR) domain"/>
    <property type="match status" value="1"/>
</dbReference>
<sequence length="341" mass="39870">MEQNKKLKIFISYSHKDNLPDNPYIEEFKKHITPLKDNGLIEEWYDRRILPSEDYQNKIDNNLEDADIICLFISVNFLSSGSCKDEKKKAFELRKKRGVPVISIILSPCGWKDDKDISKLLALPTDGIPISKYPDRDEAWQDVYNELKKIIKKEIKIKQLEIKEEFENFLYDTEMLTKAHSQKKSVLLDDIFVCTELAKYDNLGEYEEKISSEKLLKNLIDYLKIIIAGEDQSGKTTLCKRIFKELRILNFIPVYISDKKTYFSGKIENKISNSLREQYKDIDVNEIDKERIIPIIDDFHHAKNKEKHIQDLSKYLRCIIIVDDIFGLNGCGTELSCVQVQ</sequence>
<dbReference type="AlphaFoldDB" id="A0A812A389"/>
<dbReference type="SUPFAM" id="SSF52200">
    <property type="entry name" value="Toll/Interleukin receptor TIR domain"/>
    <property type="match status" value="1"/>
</dbReference>
<evidence type="ECO:0000313" key="3">
    <source>
        <dbReference type="Proteomes" id="UP000614580"/>
    </source>
</evidence>
<dbReference type="EMBL" id="CAJHZY010000057">
    <property type="protein sequence ID" value="CAD7767103.1"/>
    <property type="molecule type" value="Genomic_DNA"/>
</dbReference>
<reference evidence="2" key="1">
    <citation type="submission" date="2020-12" db="EMBL/GenBank/DDBJ databases">
        <authorList>
            <person name="Hahn C.J."/>
            <person name="Laso-Perez R."/>
            <person name="Vulcano F."/>
            <person name="Vaziourakis K.-M."/>
            <person name="Stokke R."/>
            <person name="Steen I.H."/>
            <person name="Teske A."/>
            <person name="Boetius A."/>
            <person name="Liebeke M."/>
            <person name="Amann R."/>
            <person name="Knittel K."/>
        </authorList>
    </citation>
    <scope>NUCLEOTIDE SEQUENCE</scope>
    <source>
        <strain evidence="2">Gfbio:c6db26ca-90af-429b-aeed-0e3e8aed0b5e:GoM-Arc1_AMV-AAA_792_C10</strain>
    </source>
</reference>
<dbReference type="SUPFAM" id="SSF52540">
    <property type="entry name" value="P-loop containing nucleoside triphosphate hydrolases"/>
    <property type="match status" value="1"/>
</dbReference>
<dbReference type="InterPro" id="IPR000157">
    <property type="entry name" value="TIR_dom"/>
</dbReference>
<comment type="caution">
    <text evidence="2">The sequence shown here is derived from an EMBL/GenBank/DDBJ whole genome shotgun (WGS) entry which is preliminary data.</text>
</comment>
<evidence type="ECO:0000313" key="2">
    <source>
        <dbReference type="EMBL" id="CAD7767103.1"/>
    </source>
</evidence>
<accession>A0A812A389</accession>
<name>A0A812A389_9EURY</name>
<dbReference type="Pfam" id="PF13676">
    <property type="entry name" value="TIR_2"/>
    <property type="match status" value="1"/>
</dbReference>
<dbReference type="GO" id="GO:0007165">
    <property type="term" value="P:signal transduction"/>
    <property type="evidence" value="ECO:0007669"/>
    <property type="project" value="InterPro"/>
</dbReference>
<protein>
    <submittedName>
        <fullName evidence="2">TIR domain protein</fullName>
    </submittedName>
</protein>
<dbReference type="InterPro" id="IPR027417">
    <property type="entry name" value="P-loop_NTPase"/>
</dbReference>
<dbReference type="PROSITE" id="PS50104">
    <property type="entry name" value="TIR"/>
    <property type="match status" value="1"/>
</dbReference>
<dbReference type="Gene3D" id="3.40.50.300">
    <property type="entry name" value="P-loop containing nucleotide triphosphate hydrolases"/>
    <property type="match status" value="1"/>
</dbReference>
<dbReference type="InterPro" id="IPR035897">
    <property type="entry name" value="Toll_tir_struct_dom_sf"/>
</dbReference>
<organism evidence="2 3">
    <name type="scientific">Candidatus Argoarchaeum ethanivorans</name>
    <dbReference type="NCBI Taxonomy" id="2608793"/>
    <lineage>
        <taxon>Archaea</taxon>
        <taxon>Methanobacteriati</taxon>
        <taxon>Methanobacteriota</taxon>
        <taxon>Stenosarchaea group</taxon>
        <taxon>Methanomicrobia</taxon>
        <taxon>Methanosarcinales</taxon>
        <taxon>Methanosarcinales incertae sedis</taxon>
        <taxon>GOM Arc I cluster</taxon>
        <taxon>Candidatus Argoarchaeum</taxon>
    </lineage>
</organism>
<evidence type="ECO:0000259" key="1">
    <source>
        <dbReference type="PROSITE" id="PS50104"/>
    </source>
</evidence>